<protein>
    <submittedName>
        <fullName evidence="5">ESX secretion-associated protein EspG</fullName>
    </submittedName>
</protein>
<sequence>MGRDRMPFPLEFRSDIEVGSDFDRECAIAARRVAELAHADPGIYQALEVLAQPRVRVEMLGYRRDGRDRMVRMHAGIADGAGALLVQEPGAATDLEAAGDIRVYLHGPGGVVKRMVSLLPDVPPGTAPGVSINRLDLAPQETWSAGETRSPREQAMRFFRQPYRTYLEIKVDLGPALDGWQEGGDYLRVVDFDKTGRYLLTLGDRVEATALTADKLQATIQHRIDRALERDRTAPWR</sequence>
<evidence type="ECO:0000313" key="6">
    <source>
        <dbReference type="Proteomes" id="UP000733379"/>
    </source>
</evidence>
<evidence type="ECO:0000256" key="4">
    <source>
        <dbReference type="ARBA" id="ARBA00023186"/>
    </source>
</evidence>
<evidence type="ECO:0000256" key="3">
    <source>
        <dbReference type="ARBA" id="ARBA00022490"/>
    </source>
</evidence>
<organism evidence="5 6">
    <name type="scientific">Nocardia albiluteola</name>
    <dbReference type="NCBI Taxonomy" id="2842303"/>
    <lineage>
        <taxon>Bacteria</taxon>
        <taxon>Bacillati</taxon>
        <taxon>Actinomycetota</taxon>
        <taxon>Actinomycetes</taxon>
        <taxon>Mycobacteriales</taxon>
        <taxon>Nocardiaceae</taxon>
        <taxon>Nocardia</taxon>
    </lineage>
</organism>
<gene>
    <name evidence="5" type="ORF">KO481_37015</name>
</gene>
<accession>A0ABS6BD40</accession>
<proteinExistence type="inferred from homology"/>
<keyword evidence="6" id="KW-1185">Reference proteome</keyword>
<evidence type="ECO:0000256" key="1">
    <source>
        <dbReference type="ARBA" id="ARBA00004496"/>
    </source>
</evidence>
<dbReference type="Proteomes" id="UP000733379">
    <property type="component" value="Unassembled WGS sequence"/>
</dbReference>
<evidence type="ECO:0000256" key="2">
    <source>
        <dbReference type="ARBA" id="ARBA00006411"/>
    </source>
</evidence>
<evidence type="ECO:0000313" key="5">
    <source>
        <dbReference type="EMBL" id="MBU3067109.1"/>
    </source>
</evidence>
<comment type="subcellular location">
    <subcellularLocation>
        <location evidence="1">Cytoplasm</location>
    </subcellularLocation>
</comment>
<dbReference type="EMBL" id="JAHKNI010000019">
    <property type="protein sequence ID" value="MBU3067109.1"/>
    <property type="molecule type" value="Genomic_DNA"/>
</dbReference>
<comment type="caution">
    <text evidence="5">The sequence shown here is derived from an EMBL/GenBank/DDBJ whole genome shotgun (WGS) entry which is preliminary data.</text>
</comment>
<name>A0ABS6BD40_9NOCA</name>
<comment type="similarity">
    <text evidence="2">Belongs to the EspG family.</text>
</comment>
<dbReference type="Pfam" id="PF14011">
    <property type="entry name" value="ESX-1_EspG"/>
    <property type="match status" value="1"/>
</dbReference>
<dbReference type="InterPro" id="IPR025734">
    <property type="entry name" value="EspG"/>
</dbReference>
<reference evidence="5 6" key="1">
    <citation type="submission" date="2021-06" db="EMBL/GenBank/DDBJ databases">
        <title>Actinomycetes sequencing.</title>
        <authorList>
            <person name="Shan Q."/>
        </authorList>
    </citation>
    <scope>NUCLEOTIDE SEQUENCE [LARGE SCALE GENOMIC DNA]</scope>
    <source>
        <strain evidence="5 6">NEAU-G5</strain>
    </source>
</reference>
<keyword evidence="4" id="KW-0143">Chaperone</keyword>
<keyword evidence="3" id="KW-0963">Cytoplasm</keyword>